<protein>
    <recommendedName>
        <fullName evidence="4">N-acetyltransferase domain-containing protein</fullName>
    </recommendedName>
</protein>
<evidence type="ECO:0008006" key="4">
    <source>
        <dbReference type="Google" id="ProtNLM"/>
    </source>
</evidence>
<organism evidence="2 3">
    <name type="scientific">Kiloniella antarctica</name>
    <dbReference type="NCBI Taxonomy" id="1550907"/>
    <lineage>
        <taxon>Bacteria</taxon>
        <taxon>Pseudomonadati</taxon>
        <taxon>Pseudomonadota</taxon>
        <taxon>Alphaproteobacteria</taxon>
        <taxon>Rhodospirillales</taxon>
        <taxon>Kiloniellaceae</taxon>
        <taxon>Kiloniella</taxon>
    </lineage>
</organism>
<sequence length="246" mass="28027">MHKASVIHAVTRLISSLEMELESKGVGIEISEDFQELERVCSSIEGRKDISEPFSSKYYDIMPRNGFWVRGFNTKGETVGTQVMRLSELGETTLAIYWQQHLKRLHGGILKESSSPAAQRIKGRVVYHGDVWVDKSCARQNLAGLMSRIALSTALLKWKPDYVYGFMDERLCLSGFALKEGYFHCEPIGSHWAEQPREINPNDWLVWMDRLDLEYLAIQRMISNPSHSQSHSPHCESDKAVTSAHN</sequence>
<evidence type="ECO:0000313" key="2">
    <source>
        <dbReference type="EMBL" id="MFD2207427.1"/>
    </source>
</evidence>
<name>A0ABW5BNE3_9PROT</name>
<dbReference type="EMBL" id="JBHUII010000011">
    <property type="protein sequence ID" value="MFD2207427.1"/>
    <property type="molecule type" value="Genomic_DNA"/>
</dbReference>
<comment type="caution">
    <text evidence="2">The sequence shown here is derived from an EMBL/GenBank/DDBJ whole genome shotgun (WGS) entry which is preliminary data.</text>
</comment>
<dbReference type="Proteomes" id="UP001597294">
    <property type="component" value="Unassembled WGS sequence"/>
</dbReference>
<dbReference type="RefSeq" id="WP_380254037.1">
    <property type="nucleotide sequence ID" value="NZ_JBHUII010000011.1"/>
</dbReference>
<proteinExistence type="predicted"/>
<reference evidence="3" key="1">
    <citation type="journal article" date="2019" name="Int. J. Syst. Evol. Microbiol.">
        <title>The Global Catalogue of Microorganisms (GCM) 10K type strain sequencing project: providing services to taxonomists for standard genome sequencing and annotation.</title>
        <authorList>
            <consortium name="The Broad Institute Genomics Platform"/>
            <consortium name="The Broad Institute Genome Sequencing Center for Infectious Disease"/>
            <person name="Wu L."/>
            <person name="Ma J."/>
        </authorList>
    </citation>
    <scope>NUCLEOTIDE SEQUENCE [LARGE SCALE GENOMIC DNA]</scope>
    <source>
        <strain evidence="3">CGMCC 4.7192</strain>
    </source>
</reference>
<feature type="region of interest" description="Disordered" evidence="1">
    <location>
        <begin position="225"/>
        <end position="246"/>
    </location>
</feature>
<accession>A0ABW5BNE3</accession>
<gene>
    <name evidence="2" type="ORF">ACFSKO_17530</name>
</gene>
<keyword evidence="3" id="KW-1185">Reference proteome</keyword>
<evidence type="ECO:0000313" key="3">
    <source>
        <dbReference type="Proteomes" id="UP001597294"/>
    </source>
</evidence>
<evidence type="ECO:0000256" key="1">
    <source>
        <dbReference type="SAM" id="MobiDB-lite"/>
    </source>
</evidence>